<feature type="domain" description="Flavodoxin" evidence="1">
    <location>
        <begin position="4"/>
        <end position="147"/>
    </location>
</feature>
<dbReference type="InterPro" id="IPR052200">
    <property type="entry name" value="Protoporphyrinogen_IX_DH"/>
</dbReference>
<dbReference type="SUPFAM" id="SSF52218">
    <property type="entry name" value="Flavoproteins"/>
    <property type="match status" value="1"/>
</dbReference>
<dbReference type="EMBL" id="JBHUKR010000006">
    <property type="protein sequence ID" value="MFD2417096.1"/>
    <property type="molecule type" value="Genomic_DNA"/>
</dbReference>
<evidence type="ECO:0000259" key="1">
    <source>
        <dbReference type="Pfam" id="PF12724"/>
    </source>
</evidence>
<dbReference type="Gene3D" id="3.40.50.360">
    <property type="match status" value="1"/>
</dbReference>
<dbReference type="InterPro" id="IPR029039">
    <property type="entry name" value="Flavoprotein-like_sf"/>
</dbReference>
<protein>
    <submittedName>
        <fullName evidence="2">Flavodoxin domain-containing protein</fullName>
    </submittedName>
</protein>
<organism evidence="2 3">
    <name type="scientific">Amycolatopsis pigmentata</name>
    <dbReference type="NCBI Taxonomy" id="450801"/>
    <lineage>
        <taxon>Bacteria</taxon>
        <taxon>Bacillati</taxon>
        <taxon>Actinomycetota</taxon>
        <taxon>Actinomycetes</taxon>
        <taxon>Pseudonocardiales</taxon>
        <taxon>Pseudonocardiaceae</taxon>
        <taxon>Amycolatopsis</taxon>
    </lineage>
</organism>
<keyword evidence="3" id="KW-1185">Reference proteome</keyword>
<gene>
    <name evidence="2" type="ORF">ACFSXZ_12255</name>
</gene>
<dbReference type="PANTHER" id="PTHR38030:SF2">
    <property type="entry name" value="PROTOPORPHYRINOGEN IX DEHYDROGENASE [QUINONE]"/>
    <property type="match status" value="1"/>
</dbReference>
<reference evidence="3" key="1">
    <citation type="journal article" date="2019" name="Int. J. Syst. Evol. Microbiol.">
        <title>The Global Catalogue of Microorganisms (GCM) 10K type strain sequencing project: providing services to taxonomists for standard genome sequencing and annotation.</title>
        <authorList>
            <consortium name="The Broad Institute Genomics Platform"/>
            <consortium name="The Broad Institute Genome Sequencing Center for Infectious Disease"/>
            <person name="Wu L."/>
            <person name="Ma J."/>
        </authorList>
    </citation>
    <scope>NUCLEOTIDE SEQUENCE [LARGE SCALE GENOMIC DNA]</scope>
    <source>
        <strain evidence="3">CGMCC 4.7645</strain>
    </source>
</reference>
<evidence type="ECO:0000313" key="3">
    <source>
        <dbReference type="Proteomes" id="UP001597417"/>
    </source>
</evidence>
<accession>A0ABW5FWJ3</accession>
<dbReference type="Proteomes" id="UP001597417">
    <property type="component" value="Unassembled WGS sequence"/>
</dbReference>
<dbReference type="RefSeq" id="WP_378264482.1">
    <property type="nucleotide sequence ID" value="NZ_JBHUKR010000006.1"/>
</dbReference>
<evidence type="ECO:0000313" key="2">
    <source>
        <dbReference type="EMBL" id="MFD2417096.1"/>
    </source>
</evidence>
<dbReference type="PANTHER" id="PTHR38030">
    <property type="entry name" value="PROTOPORPHYRINOGEN IX DEHYDROGENASE [MENAQUINONE]"/>
    <property type="match status" value="1"/>
</dbReference>
<dbReference type="Pfam" id="PF12724">
    <property type="entry name" value="Flavodoxin_5"/>
    <property type="match status" value="1"/>
</dbReference>
<name>A0ABW5FWJ3_9PSEU</name>
<proteinExistence type="predicted"/>
<comment type="caution">
    <text evidence="2">The sequence shown here is derived from an EMBL/GenBank/DDBJ whole genome shotgun (WGS) entry which is preliminary data.</text>
</comment>
<sequence>MTVLVAVASRHGATREIADVIGETLGSALASLDEDAAVDVLFAENAYDLSDYDAFVLGSAVYNGHWVEAARDLVERHDRILRSRPVWLFSSGPARSGALDGDAAVGSAGGADGAVDVARQARLSAAYQHRLFPGKLDRRRLCFAERAVAGALGLRDGDYRDWQAVRAWARVIASTLHASRAPAPASPDLVRCGQWYADTGTRRP</sequence>
<dbReference type="InterPro" id="IPR026816">
    <property type="entry name" value="Flavodoxin_dom"/>
</dbReference>